<evidence type="ECO:0000259" key="2">
    <source>
        <dbReference type="PROSITE" id="PS51029"/>
    </source>
</evidence>
<dbReference type="InterPro" id="IPR006578">
    <property type="entry name" value="MADF-dom"/>
</dbReference>
<feature type="domain" description="MADF" evidence="2">
    <location>
        <begin position="4"/>
        <end position="94"/>
    </location>
</feature>
<dbReference type="EMBL" id="JRES01001125">
    <property type="protein sequence ID" value="KNC25301.1"/>
    <property type="molecule type" value="Genomic_DNA"/>
</dbReference>
<protein>
    <recommendedName>
        <fullName evidence="2">MADF domain-containing protein</fullName>
    </recommendedName>
</protein>
<dbReference type="PROSITE" id="PS51029">
    <property type="entry name" value="MADF"/>
    <property type="match status" value="1"/>
</dbReference>
<reference evidence="3 4" key="1">
    <citation type="journal article" date="2015" name="Nat. Commun.">
        <title>Lucilia cuprina genome unlocks parasitic fly biology to underpin future interventions.</title>
        <authorList>
            <person name="Anstead C.A."/>
            <person name="Korhonen P.K."/>
            <person name="Young N.D."/>
            <person name="Hall R.S."/>
            <person name="Jex A.R."/>
            <person name="Murali S.C."/>
            <person name="Hughes D.S."/>
            <person name="Lee S.F."/>
            <person name="Perry T."/>
            <person name="Stroehlein A.J."/>
            <person name="Ansell B.R."/>
            <person name="Breugelmans B."/>
            <person name="Hofmann A."/>
            <person name="Qu J."/>
            <person name="Dugan S."/>
            <person name="Lee S.L."/>
            <person name="Chao H."/>
            <person name="Dinh H."/>
            <person name="Han Y."/>
            <person name="Doddapaneni H.V."/>
            <person name="Worley K.C."/>
            <person name="Muzny D.M."/>
            <person name="Ioannidis P."/>
            <person name="Waterhouse R.M."/>
            <person name="Zdobnov E.M."/>
            <person name="James P.J."/>
            <person name="Bagnall N.H."/>
            <person name="Kotze A.C."/>
            <person name="Gibbs R.A."/>
            <person name="Richards S."/>
            <person name="Batterham P."/>
            <person name="Gasser R.B."/>
        </authorList>
    </citation>
    <scope>NUCLEOTIDE SEQUENCE [LARGE SCALE GENOMIC DNA]</scope>
    <source>
        <strain evidence="3 4">LS</strain>
        <tissue evidence="3">Full body</tissue>
    </source>
</reference>
<organism evidence="3 4">
    <name type="scientific">Lucilia cuprina</name>
    <name type="common">Green bottle fly</name>
    <name type="synonym">Australian sheep blowfly</name>
    <dbReference type="NCBI Taxonomy" id="7375"/>
    <lineage>
        <taxon>Eukaryota</taxon>
        <taxon>Metazoa</taxon>
        <taxon>Ecdysozoa</taxon>
        <taxon>Arthropoda</taxon>
        <taxon>Hexapoda</taxon>
        <taxon>Insecta</taxon>
        <taxon>Pterygota</taxon>
        <taxon>Neoptera</taxon>
        <taxon>Endopterygota</taxon>
        <taxon>Diptera</taxon>
        <taxon>Brachycera</taxon>
        <taxon>Muscomorpha</taxon>
        <taxon>Oestroidea</taxon>
        <taxon>Calliphoridae</taxon>
        <taxon>Luciliinae</taxon>
        <taxon>Lucilia</taxon>
    </lineage>
</organism>
<dbReference type="Pfam" id="PF10545">
    <property type="entry name" value="MADF_DNA_bdg"/>
    <property type="match status" value="1"/>
</dbReference>
<name>A0A0L0BZ78_LUCCU</name>
<sequence length="270" mass="31624">MEYKLIEFIKNNPVLYEKQYRTIKYLDEKKAKWQEIGRILRKDPATVRQKWKHLRDTYLRSYKQKMKKGDDGDVLSTRTWQYYNAMSNVIFKTEENYDDETEAAITNLNQTEGEVQQFDVSIYQEQELSNEADFEIENFDLNDYVKKIDQPTTQNTNTSNTANTANTTSSGGSSNYVHSYRPDNELNKKKKYDKEALIQEACSEMTSLLQNAKKHFTPPSSNQVFFNSLALQVEEANLPALTQMRLQQRILEMVTLEIVNHQQSNNIQQL</sequence>
<evidence type="ECO:0000313" key="4">
    <source>
        <dbReference type="Proteomes" id="UP000037069"/>
    </source>
</evidence>
<dbReference type="OrthoDB" id="6147983at2759"/>
<evidence type="ECO:0000313" key="3">
    <source>
        <dbReference type="EMBL" id="KNC25301.1"/>
    </source>
</evidence>
<gene>
    <name evidence="3" type="ORF">FF38_02539</name>
</gene>
<comment type="caution">
    <text evidence="3">The sequence shown here is derived from an EMBL/GenBank/DDBJ whole genome shotgun (WGS) entry which is preliminary data.</text>
</comment>
<feature type="region of interest" description="Disordered" evidence="1">
    <location>
        <begin position="150"/>
        <end position="181"/>
    </location>
</feature>
<dbReference type="Proteomes" id="UP000037069">
    <property type="component" value="Unassembled WGS sequence"/>
</dbReference>
<proteinExistence type="predicted"/>
<keyword evidence="4" id="KW-1185">Reference proteome</keyword>
<dbReference type="AlphaFoldDB" id="A0A0L0BZ78"/>
<dbReference type="SMART" id="SM00595">
    <property type="entry name" value="MADF"/>
    <property type="match status" value="1"/>
</dbReference>
<feature type="compositionally biased region" description="Low complexity" evidence="1">
    <location>
        <begin position="152"/>
        <end position="175"/>
    </location>
</feature>
<accession>A0A0L0BZ78</accession>
<dbReference type="OMA" id="VDIKCEH"/>
<evidence type="ECO:0000256" key="1">
    <source>
        <dbReference type="SAM" id="MobiDB-lite"/>
    </source>
</evidence>